<dbReference type="RefSeq" id="WP_171151289.1">
    <property type="nucleotide sequence ID" value="NZ_CP053189.1"/>
</dbReference>
<protein>
    <submittedName>
        <fullName evidence="1">Uncharacterized protein</fullName>
    </submittedName>
</protein>
<evidence type="ECO:0000313" key="1">
    <source>
        <dbReference type="EMBL" id="QJS09117.1"/>
    </source>
</evidence>
<gene>
    <name evidence="1" type="ORF">HKX69_05955</name>
</gene>
<reference evidence="1 2" key="1">
    <citation type="submission" date="2020-05" db="EMBL/GenBank/DDBJ databases">
        <authorList>
            <person name="Li K."/>
        </authorList>
    </citation>
    <scope>NUCLEOTIDE SEQUENCE [LARGE SCALE GENOMIC DNA]</scope>
    <source>
        <strain evidence="2">jing01</strain>
    </source>
</reference>
<dbReference type="AlphaFoldDB" id="A0A6M4PEI2"/>
<dbReference type="KEGG" id="sarg:HKX69_05955"/>
<proteinExistence type="predicted"/>
<organism evidence="1 2">
    <name type="scientific">Streptomyces argyrophylli</name>
    <dbReference type="NCBI Taxonomy" id="2726118"/>
    <lineage>
        <taxon>Bacteria</taxon>
        <taxon>Bacillati</taxon>
        <taxon>Actinomycetota</taxon>
        <taxon>Actinomycetes</taxon>
        <taxon>Kitasatosporales</taxon>
        <taxon>Streptomycetaceae</taxon>
        <taxon>Streptomyces</taxon>
    </lineage>
</organism>
<evidence type="ECO:0000313" key="2">
    <source>
        <dbReference type="Proteomes" id="UP000502641"/>
    </source>
</evidence>
<sequence>MRIPLISTWIERRHERVEVLTLLADSNLLIHRQLDELLKLSRRRELLVVAAQTLAEKFNDKEMAEELSPSFCVDQLASVVDLLRAAGYPQAADWWAEANGDYLNAVADEDDDQDQAEADHDLYLETGNPYISVL</sequence>
<keyword evidence="2" id="KW-1185">Reference proteome</keyword>
<name>A0A6M4PEI2_9ACTN</name>
<dbReference type="Proteomes" id="UP000502641">
    <property type="component" value="Chromosome"/>
</dbReference>
<accession>A0A6M4PEI2</accession>
<dbReference type="EMBL" id="CP053189">
    <property type="protein sequence ID" value="QJS09117.1"/>
    <property type="molecule type" value="Genomic_DNA"/>
</dbReference>